<feature type="transmembrane region" description="Helical" evidence="1">
    <location>
        <begin position="185"/>
        <end position="205"/>
    </location>
</feature>
<evidence type="ECO:0000256" key="1">
    <source>
        <dbReference type="SAM" id="Phobius"/>
    </source>
</evidence>
<dbReference type="Pfam" id="PF05552">
    <property type="entry name" value="MS_channel_1st_1"/>
    <property type="match status" value="1"/>
</dbReference>
<feature type="transmembrane region" description="Helical" evidence="1">
    <location>
        <begin position="87"/>
        <end position="106"/>
    </location>
</feature>
<keyword evidence="1" id="KW-1133">Transmembrane helix</keyword>
<accession>A0A1G1WJ00</accession>
<evidence type="ECO:0000313" key="3">
    <source>
        <dbReference type="Proteomes" id="UP000177900"/>
    </source>
</evidence>
<gene>
    <name evidence="2" type="ORF">A2864_01285</name>
</gene>
<dbReference type="InterPro" id="IPR008910">
    <property type="entry name" value="MSC_TM_helix"/>
</dbReference>
<protein>
    <submittedName>
        <fullName evidence="2">Uncharacterized protein</fullName>
    </submittedName>
</protein>
<reference evidence="2 3" key="1">
    <citation type="journal article" date="2016" name="Nat. Commun.">
        <title>Thousands of microbial genomes shed light on interconnected biogeochemical processes in an aquifer system.</title>
        <authorList>
            <person name="Anantharaman K."/>
            <person name="Brown C.T."/>
            <person name="Hug L.A."/>
            <person name="Sharon I."/>
            <person name="Castelle C.J."/>
            <person name="Probst A.J."/>
            <person name="Thomas B.C."/>
            <person name="Singh A."/>
            <person name="Wilkins M.J."/>
            <person name="Karaoz U."/>
            <person name="Brodie E.L."/>
            <person name="Williams K.H."/>
            <person name="Hubbard S.S."/>
            <person name="Banfield J.F."/>
        </authorList>
    </citation>
    <scope>NUCLEOTIDE SEQUENCE [LARGE SCALE GENOMIC DNA]</scope>
</reference>
<dbReference type="AlphaFoldDB" id="A0A1G1WJ00"/>
<proteinExistence type="predicted"/>
<evidence type="ECO:0000313" key="2">
    <source>
        <dbReference type="EMBL" id="OGY27692.1"/>
    </source>
</evidence>
<dbReference type="EMBL" id="MHCV01000015">
    <property type="protein sequence ID" value="OGY27692.1"/>
    <property type="molecule type" value="Genomic_DNA"/>
</dbReference>
<name>A0A1G1WJ00_9BACT</name>
<feature type="transmembrane region" description="Helical" evidence="1">
    <location>
        <begin position="126"/>
        <end position="151"/>
    </location>
</feature>
<feature type="transmembrane region" description="Helical" evidence="1">
    <location>
        <begin position="20"/>
        <end position="45"/>
    </location>
</feature>
<keyword evidence="1" id="KW-0812">Transmembrane</keyword>
<sequence length="223" mass="23691">MTLQDYINLSQDSLNTFFSSIGAVITNVVAAIITLVVGVVIGAILKRVLVEILKAINFDRMASNWAVYQSIVKSHGDISVSSVVGELIRWVSIIIFLIPAVAALQIEGADAVVATLLGYLPNVLLASLYLLLGFVFAWFIHRVVMGVGVLVGTNPSHLIANVAYISIVVFSFIQALLTLGVGGEVIRVGTLLSLTAIALAVALGGKDSALDLVKKFMEKAKQV</sequence>
<organism evidence="2 3">
    <name type="scientific">Candidatus Woykebacteria bacterium RIFCSPHIGHO2_01_FULL_39_12</name>
    <dbReference type="NCBI Taxonomy" id="1802599"/>
    <lineage>
        <taxon>Bacteria</taxon>
        <taxon>Candidatus Woykeibacteriota</taxon>
    </lineage>
</organism>
<comment type="caution">
    <text evidence="2">The sequence shown here is derived from an EMBL/GenBank/DDBJ whole genome shotgun (WGS) entry which is preliminary data.</text>
</comment>
<feature type="transmembrane region" description="Helical" evidence="1">
    <location>
        <begin position="158"/>
        <end position="179"/>
    </location>
</feature>
<keyword evidence="1" id="KW-0472">Membrane</keyword>
<dbReference type="Proteomes" id="UP000177900">
    <property type="component" value="Unassembled WGS sequence"/>
</dbReference>